<evidence type="ECO:0000256" key="9">
    <source>
        <dbReference type="ARBA" id="ARBA00022723"/>
    </source>
</evidence>
<keyword evidence="12" id="KW-0460">Magnesium</keyword>
<dbReference type="GO" id="GO:0046872">
    <property type="term" value="F:metal ion binding"/>
    <property type="evidence" value="ECO:0007669"/>
    <property type="project" value="UniProtKB-KW"/>
</dbReference>
<proteinExistence type="predicted"/>
<name>A0A380TA47_9ZZZZ</name>
<dbReference type="InterPro" id="IPR003374">
    <property type="entry name" value="ApbE-like_sf"/>
</dbReference>
<evidence type="ECO:0000256" key="5">
    <source>
        <dbReference type="ARBA" id="ARBA00022475"/>
    </source>
</evidence>
<dbReference type="PROSITE" id="PS51257">
    <property type="entry name" value="PROKAR_LIPOPROTEIN"/>
    <property type="match status" value="1"/>
</dbReference>
<evidence type="ECO:0000256" key="4">
    <source>
        <dbReference type="ARBA" id="ARBA00016337"/>
    </source>
</evidence>
<evidence type="ECO:0000256" key="13">
    <source>
        <dbReference type="ARBA" id="ARBA00023136"/>
    </source>
</evidence>
<comment type="catalytic activity">
    <reaction evidence="17">
        <text>L-threonyl-[protein] + FAD = FMN-L-threonyl-[protein] + AMP + H(+)</text>
        <dbReference type="Rhea" id="RHEA:36847"/>
        <dbReference type="Rhea" id="RHEA-COMP:11060"/>
        <dbReference type="Rhea" id="RHEA-COMP:11061"/>
        <dbReference type="ChEBI" id="CHEBI:15378"/>
        <dbReference type="ChEBI" id="CHEBI:30013"/>
        <dbReference type="ChEBI" id="CHEBI:57692"/>
        <dbReference type="ChEBI" id="CHEBI:74257"/>
        <dbReference type="ChEBI" id="CHEBI:456215"/>
        <dbReference type="EC" id="2.7.1.180"/>
    </reaction>
</comment>
<keyword evidence="8 18" id="KW-0808">Transferase</keyword>
<comment type="cofactor">
    <cofactor evidence="1">
        <name>Mg(2+)</name>
        <dbReference type="ChEBI" id="CHEBI:18420"/>
    </cofactor>
</comment>
<dbReference type="GO" id="GO:0016740">
    <property type="term" value="F:transferase activity"/>
    <property type="evidence" value="ECO:0007669"/>
    <property type="project" value="UniProtKB-KW"/>
</dbReference>
<dbReference type="Gene3D" id="3.10.520.10">
    <property type="entry name" value="ApbE-like domains"/>
    <property type="match status" value="1"/>
</dbReference>
<keyword evidence="11" id="KW-0274">FAD</keyword>
<evidence type="ECO:0000256" key="10">
    <source>
        <dbReference type="ARBA" id="ARBA00022729"/>
    </source>
</evidence>
<keyword evidence="10" id="KW-0732">Signal</keyword>
<keyword evidence="9" id="KW-0479">Metal-binding</keyword>
<gene>
    <name evidence="18" type="primary">apbE</name>
    <name evidence="18" type="ORF">DF3PB_1120012</name>
</gene>
<keyword evidence="6" id="KW-0997">Cell inner membrane</keyword>
<dbReference type="SUPFAM" id="SSF143631">
    <property type="entry name" value="ApbE-like"/>
    <property type="match status" value="1"/>
</dbReference>
<organism evidence="18">
    <name type="scientific">metagenome</name>
    <dbReference type="NCBI Taxonomy" id="256318"/>
    <lineage>
        <taxon>unclassified sequences</taxon>
        <taxon>metagenomes</taxon>
    </lineage>
</organism>
<dbReference type="EC" id="2.7.1.180" evidence="3"/>
<evidence type="ECO:0000256" key="6">
    <source>
        <dbReference type="ARBA" id="ARBA00022519"/>
    </source>
</evidence>
<evidence type="ECO:0000256" key="14">
    <source>
        <dbReference type="ARBA" id="ARBA00023139"/>
    </source>
</evidence>
<keyword evidence="13" id="KW-0472">Membrane</keyword>
<dbReference type="InterPro" id="IPR024932">
    <property type="entry name" value="ApbE"/>
</dbReference>
<evidence type="ECO:0000313" key="18">
    <source>
        <dbReference type="EMBL" id="SUS03887.1"/>
    </source>
</evidence>
<dbReference type="PANTHER" id="PTHR30040">
    <property type="entry name" value="THIAMINE BIOSYNTHESIS LIPOPROTEIN APBE"/>
    <property type="match status" value="1"/>
</dbReference>
<dbReference type="Pfam" id="PF02424">
    <property type="entry name" value="ApbE"/>
    <property type="match status" value="1"/>
</dbReference>
<sequence length="341" mass="36820">MNRRAVLAGALATGCGLALGAPWVLSRRTPGITPLRGQSMGTFYTVKFPEDAGPAGPLHDEIQAVLARIDALMSTYKVDSELSLFNAAASVDWMTMSADTHDVVTEAVRVGDLTRGAFDITVGPLVDLWGFGAAPRTLAIPRDEALADAASAVDYQLLNSNGPSLRKASSAVQVELSGIAKGYAVDRVAAVLEGHGVADYLVDIGGELRTRGRKPDGRRWRVGIERPDPDSRTVFRAVELGDRAIATSGDYRNFFVHEGRRYSHTIDPRTGRPVTHQLRSVSVIADTAMTADGLSTAIMVLGPHEGYEFARSHHLAASLIVHQDDGFDERWTPEFEPYRVG</sequence>
<evidence type="ECO:0000256" key="16">
    <source>
        <dbReference type="ARBA" id="ARBA00031306"/>
    </source>
</evidence>
<dbReference type="EMBL" id="UIDG01000016">
    <property type="protein sequence ID" value="SUS03887.1"/>
    <property type="molecule type" value="Genomic_DNA"/>
</dbReference>
<evidence type="ECO:0000256" key="11">
    <source>
        <dbReference type="ARBA" id="ARBA00022827"/>
    </source>
</evidence>
<dbReference type="GO" id="GO:0005886">
    <property type="term" value="C:plasma membrane"/>
    <property type="evidence" value="ECO:0007669"/>
    <property type="project" value="UniProtKB-SubCell"/>
</dbReference>
<evidence type="ECO:0000256" key="15">
    <source>
        <dbReference type="ARBA" id="ARBA00023288"/>
    </source>
</evidence>
<dbReference type="AlphaFoldDB" id="A0A380TA47"/>
<evidence type="ECO:0000256" key="7">
    <source>
        <dbReference type="ARBA" id="ARBA00022630"/>
    </source>
</evidence>
<accession>A0A380TA47</accession>
<dbReference type="PANTHER" id="PTHR30040:SF2">
    <property type="entry name" value="FAD:PROTEIN FMN TRANSFERASE"/>
    <property type="match status" value="1"/>
</dbReference>
<protein>
    <recommendedName>
        <fullName evidence="4">FAD:protein FMN transferase</fullName>
        <ecNumber evidence="3">2.7.1.180</ecNumber>
    </recommendedName>
    <alternativeName>
        <fullName evidence="16">Flavin transferase</fullName>
    </alternativeName>
</protein>
<evidence type="ECO:0000256" key="3">
    <source>
        <dbReference type="ARBA" id="ARBA00011955"/>
    </source>
</evidence>
<evidence type="ECO:0000256" key="8">
    <source>
        <dbReference type="ARBA" id="ARBA00022679"/>
    </source>
</evidence>
<evidence type="ECO:0000256" key="17">
    <source>
        <dbReference type="ARBA" id="ARBA00048540"/>
    </source>
</evidence>
<keyword evidence="5" id="KW-1003">Cell membrane</keyword>
<evidence type="ECO:0000256" key="2">
    <source>
        <dbReference type="ARBA" id="ARBA00004533"/>
    </source>
</evidence>
<reference evidence="18" key="1">
    <citation type="submission" date="2018-07" db="EMBL/GenBank/DDBJ databases">
        <authorList>
            <person name="Quirk P.G."/>
            <person name="Krulwich T.A."/>
        </authorList>
    </citation>
    <scope>NUCLEOTIDE SEQUENCE</scope>
</reference>
<keyword evidence="7" id="KW-0285">Flavoprotein</keyword>
<keyword evidence="15" id="KW-0449">Lipoprotein</keyword>
<evidence type="ECO:0000256" key="12">
    <source>
        <dbReference type="ARBA" id="ARBA00022842"/>
    </source>
</evidence>
<evidence type="ECO:0000256" key="1">
    <source>
        <dbReference type="ARBA" id="ARBA00001946"/>
    </source>
</evidence>
<keyword evidence="14" id="KW-0564">Palmitate</keyword>
<comment type="subcellular location">
    <subcellularLocation>
        <location evidence="2">Cell inner membrane</location>
    </subcellularLocation>
</comment>
<dbReference type="FunFam" id="3.10.520.10:FF:000001">
    <property type="entry name" value="FAD:protein FMN transferase"/>
    <property type="match status" value="1"/>
</dbReference>
<dbReference type="PIRSF" id="PIRSF006268">
    <property type="entry name" value="ApbE"/>
    <property type="match status" value="1"/>
</dbReference>